<keyword evidence="2" id="KW-1185">Reference proteome</keyword>
<dbReference type="Proteomes" id="UP000298216">
    <property type="component" value="Unassembled WGS sequence"/>
</dbReference>
<gene>
    <name evidence="1" type="ORF">EGY25_06975</name>
</gene>
<dbReference type="EMBL" id="SPVH01000006">
    <property type="protein sequence ID" value="TFW11807.1"/>
    <property type="molecule type" value="Genomic_DNA"/>
</dbReference>
<accession>A0A4Y9RRA7</accession>
<evidence type="ECO:0000313" key="1">
    <source>
        <dbReference type="EMBL" id="TFW11807.1"/>
    </source>
</evidence>
<name>A0A4Y9RRA7_9CAUL</name>
<dbReference type="AlphaFoldDB" id="A0A4Y9RRA7"/>
<sequence>MMLGPMLAAALLAGDAPDMRVDAQGLHMARPGEALILAGRIRVASHEWCAAHRAVLTPDAVGDPLVCEREMRRRAYNALPQPHRTHFVRAGGQTALNRP</sequence>
<evidence type="ECO:0008006" key="3">
    <source>
        <dbReference type="Google" id="ProtNLM"/>
    </source>
</evidence>
<organism evidence="1 2">
    <name type="scientific">Brevundimonas intermedia</name>
    <dbReference type="NCBI Taxonomy" id="74315"/>
    <lineage>
        <taxon>Bacteria</taxon>
        <taxon>Pseudomonadati</taxon>
        <taxon>Pseudomonadota</taxon>
        <taxon>Alphaproteobacteria</taxon>
        <taxon>Caulobacterales</taxon>
        <taxon>Caulobacteraceae</taxon>
        <taxon>Brevundimonas</taxon>
    </lineage>
</organism>
<reference evidence="1 2" key="1">
    <citation type="submission" date="2019-03" db="EMBL/GenBank/DDBJ databases">
        <title>Draft genome of Brevundimonas sp. a heavy metal resistant soil bacteria.</title>
        <authorList>
            <person name="Soto J."/>
        </authorList>
    </citation>
    <scope>NUCLEOTIDE SEQUENCE [LARGE SCALE GENOMIC DNA]</scope>
    <source>
        <strain evidence="1 2">B-10</strain>
    </source>
</reference>
<evidence type="ECO:0000313" key="2">
    <source>
        <dbReference type="Proteomes" id="UP000298216"/>
    </source>
</evidence>
<proteinExistence type="predicted"/>
<comment type="caution">
    <text evidence="1">The sequence shown here is derived from an EMBL/GenBank/DDBJ whole genome shotgun (WGS) entry which is preliminary data.</text>
</comment>
<protein>
    <recommendedName>
        <fullName evidence="3">UrcA family protein</fullName>
    </recommendedName>
</protein>